<dbReference type="Proteomes" id="UP001314205">
    <property type="component" value="Unassembled WGS sequence"/>
</dbReference>
<reference evidence="1 2" key="1">
    <citation type="submission" date="2023-11" db="EMBL/GenBank/DDBJ databases">
        <authorList>
            <person name="Hedman E."/>
            <person name="Englund M."/>
            <person name="Stromberg M."/>
            <person name="Nyberg Akerstrom W."/>
            <person name="Nylinder S."/>
            <person name="Jareborg N."/>
            <person name="Kallberg Y."/>
            <person name="Kronander E."/>
        </authorList>
    </citation>
    <scope>NUCLEOTIDE SEQUENCE [LARGE SCALE GENOMIC DNA]</scope>
</reference>
<name>A0AAV1LFA9_9NEOP</name>
<comment type="caution">
    <text evidence="1">The sequence shown here is derived from an EMBL/GenBank/DDBJ whole genome shotgun (WGS) entry which is preliminary data.</text>
</comment>
<evidence type="ECO:0000313" key="2">
    <source>
        <dbReference type="Proteomes" id="UP001314205"/>
    </source>
</evidence>
<keyword evidence="2" id="KW-1185">Reference proteome</keyword>
<evidence type="ECO:0000313" key="1">
    <source>
        <dbReference type="EMBL" id="CAK1594221.1"/>
    </source>
</evidence>
<dbReference type="AlphaFoldDB" id="A0AAV1LFA9"/>
<dbReference type="EMBL" id="CAVLGL010000089">
    <property type="protein sequence ID" value="CAK1594221.1"/>
    <property type="molecule type" value="Genomic_DNA"/>
</dbReference>
<protein>
    <submittedName>
        <fullName evidence="1">Uncharacterized protein</fullName>
    </submittedName>
</protein>
<sequence length="98" mass="10864">MSMLINLNKNPLPRVVNCRTRRQKRSPTTFTSNSRSRAGFACGKHVSRCARDQNLLFILCQKQVWLATACSQLIAPSTPTLTLCACTHSTTSKARPIS</sequence>
<gene>
    <name evidence="1" type="ORF">PARMNEM_LOCUS13893</name>
</gene>
<accession>A0AAV1LFA9</accession>
<organism evidence="1 2">
    <name type="scientific">Parnassius mnemosyne</name>
    <name type="common">clouded apollo</name>
    <dbReference type="NCBI Taxonomy" id="213953"/>
    <lineage>
        <taxon>Eukaryota</taxon>
        <taxon>Metazoa</taxon>
        <taxon>Ecdysozoa</taxon>
        <taxon>Arthropoda</taxon>
        <taxon>Hexapoda</taxon>
        <taxon>Insecta</taxon>
        <taxon>Pterygota</taxon>
        <taxon>Neoptera</taxon>
        <taxon>Endopterygota</taxon>
        <taxon>Lepidoptera</taxon>
        <taxon>Glossata</taxon>
        <taxon>Ditrysia</taxon>
        <taxon>Papilionoidea</taxon>
        <taxon>Papilionidae</taxon>
        <taxon>Parnassiinae</taxon>
        <taxon>Parnassini</taxon>
        <taxon>Parnassius</taxon>
        <taxon>Driopa</taxon>
    </lineage>
</organism>
<proteinExistence type="predicted"/>